<evidence type="ECO:0000313" key="2">
    <source>
        <dbReference type="Proteomes" id="UP001558613"/>
    </source>
</evidence>
<name>A0ABR3M6P5_9TELE</name>
<dbReference type="Proteomes" id="UP001558613">
    <property type="component" value="Unassembled WGS sequence"/>
</dbReference>
<keyword evidence="2" id="KW-1185">Reference proteome</keyword>
<reference evidence="1 2" key="1">
    <citation type="submission" date="2023-09" db="EMBL/GenBank/DDBJ databases">
        <authorList>
            <person name="Wang M."/>
        </authorList>
    </citation>
    <scope>NUCLEOTIDE SEQUENCE [LARGE SCALE GENOMIC DNA]</scope>
    <source>
        <strain evidence="1">GT-2023</strain>
        <tissue evidence="1">Liver</tissue>
    </source>
</reference>
<gene>
    <name evidence="1" type="ORF">QQF64_008623</name>
</gene>
<protein>
    <submittedName>
        <fullName evidence="1">Uncharacterized protein</fullName>
    </submittedName>
</protein>
<comment type="caution">
    <text evidence="1">The sequence shown here is derived from an EMBL/GenBank/DDBJ whole genome shotgun (WGS) entry which is preliminary data.</text>
</comment>
<evidence type="ECO:0000313" key="1">
    <source>
        <dbReference type="EMBL" id="KAL1260796.1"/>
    </source>
</evidence>
<organism evidence="1 2">
    <name type="scientific">Cirrhinus molitorella</name>
    <name type="common">mud carp</name>
    <dbReference type="NCBI Taxonomy" id="172907"/>
    <lineage>
        <taxon>Eukaryota</taxon>
        <taxon>Metazoa</taxon>
        <taxon>Chordata</taxon>
        <taxon>Craniata</taxon>
        <taxon>Vertebrata</taxon>
        <taxon>Euteleostomi</taxon>
        <taxon>Actinopterygii</taxon>
        <taxon>Neopterygii</taxon>
        <taxon>Teleostei</taxon>
        <taxon>Ostariophysi</taxon>
        <taxon>Cypriniformes</taxon>
        <taxon>Cyprinidae</taxon>
        <taxon>Labeoninae</taxon>
        <taxon>Labeonini</taxon>
        <taxon>Cirrhinus</taxon>
    </lineage>
</organism>
<accession>A0ABR3M6P5</accession>
<proteinExistence type="predicted"/>
<dbReference type="EMBL" id="JAYMGO010000015">
    <property type="protein sequence ID" value="KAL1260796.1"/>
    <property type="molecule type" value="Genomic_DNA"/>
</dbReference>
<sequence length="229" mass="25882">MRVVIPLCAYVNNAQDLRDTEENGCWANPFDPKKPSLPIGLKCTFVFHLPLKLFGVSWQLNEYGQIIRAVWQELAFPSCGEVTEFIEAVPVQHLSLNCSKNAELYSPHPVTPYFHIFCRVSGSPLADLQQFFTGKLYVLVYQLKLPAEELLWLALSWHVTTEMPMQSSFFSGINNGYHTGSMLTQPHSWPGEGPLPLFGCGAGREWHSVLSTELTEVAILLFCCSKWWT</sequence>